<dbReference type="Pfam" id="PF01476">
    <property type="entry name" value="LysM"/>
    <property type="match status" value="2"/>
</dbReference>
<dbReference type="PROSITE" id="PS51782">
    <property type="entry name" value="LYSM"/>
    <property type="match status" value="2"/>
</dbReference>
<dbReference type="PANTHER" id="PTHR34997">
    <property type="entry name" value="AM15"/>
    <property type="match status" value="1"/>
</dbReference>
<dbReference type="CDD" id="cd00118">
    <property type="entry name" value="LysM"/>
    <property type="match status" value="2"/>
</dbReference>
<feature type="signal peptide" evidence="3">
    <location>
        <begin position="1"/>
        <end position="27"/>
    </location>
</feature>
<evidence type="ECO:0000313" key="5">
    <source>
        <dbReference type="EMBL" id="KAK7688055.1"/>
    </source>
</evidence>
<evidence type="ECO:0000259" key="4">
    <source>
        <dbReference type="PROSITE" id="PS51782"/>
    </source>
</evidence>
<dbReference type="SMART" id="SM00257">
    <property type="entry name" value="LysM"/>
    <property type="match status" value="2"/>
</dbReference>
<protein>
    <recommendedName>
        <fullName evidence="4">LysM domain-containing protein</fullName>
    </recommendedName>
</protein>
<proteinExistence type="predicted"/>
<dbReference type="PANTHER" id="PTHR34997:SF1">
    <property type="entry name" value="PEPTIDOGLYCAN-BINDING LYSIN DOMAIN"/>
    <property type="match status" value="1"/>
</dbReference>
<comment type="caution">
    <text evidence="5">The sequence shown here is derived from an EMBL/GenBank/DDBJ whole genome shotgun (WGS) entry which is preliminary data.</text>
</comment>
<keyword evidence="1" id="KW-0147">Chitin-binding</keyword>
<evidence type="ECO:0000256" key="1">
    <source>
        <dbReference type="ARBA" id="ARBA00022669"/>
    </source>
</evidence>
<evidence type="ECO:0000256" key="3">
    <source>
        <dbReference type="SAM" id="SignalP"/>
    </source>
</evidence>
<feature type="domain" description="LysM" evidence="4">
    <location>
        <begin position="36"/>
        <end position="82"/>
    </location>
</feature>
<name>A0AAW0GAA8_9APHY</name>
<keyword evidence="2" id="KW-0843">Virulence</keyword>
<keyword evidence="6" id="KW-1185">Reference proteome</keyword>
<feature type="chain" id="PRO_5043810515" description="LysM domain-containing protein" evidence="3">
    <location>
        <begin position="28"/>
        <end position="144"/>
    </location>
</feature>
<evidence type="ECO:0000313" key="6">
    <source>
        <dbReference type="Proteomes" id="UP001385951"/>
    </source>
</evidence>
<keyword evidence="3" id="KW-0732">Signal</keyword>
<feature type="domain" description="LysM" evidence="4">
    <location>
        <begin position="91"/>
        <end position="137"/>
    </location>
</feature>
<dbReference type="Proteomes" id="UP001385951">
    <property type="component" value="Unassembled WGS sequence"/>
</dbReference>
<organism evidence="5 6">
    <name type="scientific">Cerrena zonata</name>
    <dbReference type="NCBI Taxonomy" id="2478898"/>
    <lineage>
        <taxon>Eukaryota</taxon>
        <taxon>Fungi</taxon>
        <taxon>Dikarya</taxon>
        <taxon>Basidiomycota</taxon>
        <taxon>Agaricomycotina</taxon>
        <taxon>Agaricomycetes</taxon>
        <taxon>Polyporales</taxon>
        <taxon>Cerrenaceae</taxon>
        <taxon>Cerrena</taxon>
    </lineage>
</organism>
<evidence type="ECO:0000256" key="2">
    <source>
        <dbReference type="ARBA" id="ARBA00023026"/>
    </source>
</evidence>
<reference evidence="5 6" key="1">
    <citation type="submission" date="2022-09" db="EMBL/GenBank/DDBJ databases">
        <authorList>
            <person name="Palmer J.M."/>
        </authorList>
    </citation>
    <scope>NUCLEOTIDE SEQUENCE [LARGE SCALE GENOMIC DNA]</scope>
    <source>
        <strain evidence="5 6">DSM 7382</strain>
    </source>
</reference>
<sequence>MIRLAMFPRIQFASLVALVIGTTTVYAQTLPPNCARTYTVQPGDTCNGICVQQSVSTFQLTNANSVIDAACDNLFVGEIVCLAIAGQDCQPVHVVRGGDNCFIIAQGAGISQSVLIANNPNINPSCNNLAIGEVVCVASKVVPH</sequence>
<dbReference type="InterPro" id="IPR018392">
    <property type="entry name" value="LysM"/>
</dbReference>
<dbReference type="EMBL" id="JASBNA010000011">
    <property type="protein sequence ID" value="KAK7688055.1"/>
    <property type="molecule type" value="Genomic_DNA"/>
</dbReference>
<accession>A0AAW0GAA8</accession>
<gene>
    <name evidence="5" type="ORF">QCA50_008425</name>
</gene>
<dbReference type="AlphaFoldDB" id="A0AAW0GAA8"/>
<dbReference type="Gene3D" id="3.10.350.10">
    <property type="entry name" value="LysM domain"/>
    <property type="match status" value="2"/>
</dbReference>
<dbReference type="InterPro" id="IPR052210">
    <property type="entry name" value="LysM1-like"/>
</dbReference>
<dbReference type="SUPFAM" id="SSF54106">
    <property type="entry name" value="LysM domain"/>
    <property type="match status" value="2"/>
</dbReference>
<dbReference type="GO" id="GO:0008061">
    <property type="term" value="F:chitin binding"/>
    <property type="evidence" value="ECO:0007669"/>
    <property type="project" value="UniProtKB-KW"/>
</dbReference>
<dbReference type="InterPro" id="IPR036779">
    <property type="entry name" value="LysM_dom_sf"/>
</dbReference>